<dbReference type="EMBL" id="CP036291">
    <property type="protein sequence ID" value="QDU88083.1"/>
    <property type="molecule type" value="Genomic_DNA"/>
</dbReference>
<organism evidence="2 3">
    <name type="scientific">Pirellulimonas nuda</name>
    <dbReference type="NCBI Taxonomy" id="2528009"/>
    <lineage>
        <taxon>Bacteria</taxon>
        <taxon>Pseudomonadati</taxon>
        <taxon>Planctomycetota</taxon>
        <taxon>Planctomycetia</taxon>
        <taxon>Pirellulales</taxon>
        <taxon>Lacipirellulaceae</taxon>
        <taxon>Pirellulimonas</taxon>
    </lineage>
</organism>
<dbReference type="KEGG" id="pnd:Pla175_14530"/>
<dbReference type="Proteomes" id="UP000317429">
    <property type="component" value="Chromosome"/>
</dbReference>
<dbReference type="AlphaFoldDB" id="A0A518D9H1"/>
<proteinExistence type="predicted"/>
<feature type="region of interest" description="Disordered" evidence="1">
    <location>
        <begin position="163"/>
        <end position="190"/>
    </location>
</feature>
<sequence>MDAFEGVAGAHGTSRSPRWGGDKVYPPERLPRGCGGFRWRGAPPPPKAHNRAWRSGRPEQGRGSDRSSGKRGTTCCESANRRLRVSINHDTRLHYFIRPIPSSPELNRDATAYARSHSKADFRLVRLSDPDGSWVRTGRDDKLGSNRYHTIRQPNTAWSRARFPRAEDSRQSNSRELRRHHDCPRTGTSWRRSHLSWDKYGRGFNFCGKLRRRHEETNRALCGPSISERRFEDRCDDRR</sequence>
<evidence type="ECO:0000313" key="3">
    <source>
        <dbReference type="Proteomes" id="UP000317429"/>
    </source>
</evidence>
<gene>
    <name evidence="2" type="ORF">Pla175_14530</name>
</gene>
<name>A0A518D9H1_9BACT</name>
<reference evidence="2 3" key="1">
    <citation type="submission" date="2019-02" db="EMBL/GenBank/DDBJ databases">
        <title>Deep-cultivation of Planctomycetes and their phenomic and genomic characterization uncovers novel biology.</title>
        <authorList>
            <person name="Wiegand S."/>
            <person name="Jogler M."/>
            <person name="Boedeker C."/>
            <person name="Pinto D."/>
            <person name="Vollmers J."/>
            <person name="Rivas-Marin E."/>
            <person name="Kohn T."/>
            <person name="Peeters S.H."/>
            <person name="Heuer A."/>
            <person name="Rast P."/>
            <person name="Oberbeckmann S."/>
            <person name="Bunk B."/>
            <person name="Jeske O."/>
            <person name="Meyerdierks A."/>
            <person name="Storesund J.E."/>
            <person name="Kallscheuer N."/>
            <person name="Luecker S."/>
            <person name="Lage O.M."/>
            <person name="Pohl T."/>
            <person name="Merkel B.J."/>
            <person name="Hornburger P."/>
            <person name="Mueller R.-W."/>
            <person name="Bruemmer F."/>
            <person name="Labrenz M."/>
            <person name="Spormann A.M."/>
            <person name="Op den Camp H."/>
            <person name="Overmann J."/>
            <person name="Amann R."/>
            <person name="Jetten M.S.M."/>
            <person name="Mascher T."/>
            <person name="Medema M.H."/>
            <person name="Devos D.P."/>
            <person name="Kaster A.-K."/>
            <person name="Ovreas L."/>
            <person name="Rohde M."/>
            <person name="Galperin M.Y."/>
            <person name="Jogler C."/>
        </authorList>
    </citation>
    <scope>NUCLEOTIDE SEQUENCE [LARGE SCALE GENOMIC DNA]</scope>
    <source>
        <strain evidence="2 3">Pla175</strain>
    </source>
</reference>
<evidence type="ECO:0000313" key="2">
    <source>
        <dbReference type="EMBL" id="QDU88083.1"/>
    </source>
</evidence>
<protein>
    <submittedName>
        <fullName evidence="2">Uncharacterized protein</fullName>
    </submittedName>
</protein>
<evidence type="ECO:0000256" key="1">
    <source>
        <dbReference type="SAM" id="MobiDB-lite"/>
    </source>
</evidence>
<feature type="compositionally biased region" description="Basic and acidic residues" evidence="1">
    <location>
        <begin position="164"/>
        <end position="176"/>
    </location>
</feature>
<accession>A0A518D9H1</accession>
<feature type="region of interest" description="Disordered" evidence="1">
    <location>
        <begin position="1"/>
        <end position="77"/>
    </location>
</feature>
<feature type="compositionally biased region" description="Basic and acidic residues" evidence="1">
    <location>
        <begin position="56"/>
        <end position="68"/>
    </location>
</feature>
<keyword evidence="3" id="KW-1185">Reference proteome</keyword>